<keyword evidence="4" id="KW-1185">Reference proteome</keyword>
<sequence>MLKSIYIKGFKCFADNRFDLAPLTVLAGYNSSGKTSFLQILALLHQTACESGKLESLILNGCVVHLGRVSDILSRTHSRNKINIEIAHTKDTLWSREYVANDLTPFNLKVYNQDKHKGKDKDITPLFKKTTYLSADRLGPREMHSLEDSTQYNSVGVRGERAISRIYSEKNSIISELILPKVSPQPFRQLEAYMQKIFPDFLLKIQQITGSNYATLEMSSDNSVGYVRPQNIGFGLSYTLPIYVACLTAKKDDIILLENPEAHLHPSAQSKMGEFLASVASVGVQIIVETHSDHLLNGIRKAVKSKTSAISADNVIIHFFSKPSGDGKPQVISPQIDHDGKISTWPEGFFDQYDKDLEQLIDW</sequence>
<dbReference type="InterPro" id="IPR022532">
    <property type="entry name" value="DUF3696"/>
</dbReference>
<dbReference type="AlphaFoldDB" id="A0A1M7TM38"/>
<reference evidence="3 4" key="1">
    <citation type="submission" date="2016-12" db="EMBL/GenBank/DDBJ databases">
        <authorList>
            <person name="Song W.-J."/>
            <person name="Kurnit D.M."/>
        </authorList>
    </citation>
    <scope>NUCLEOTIDE SEQUENCE [LARGE SCALE GENOMIC DNA]</scope>
    <source>
        <strain evidence="3 4">DSM 11393</strain>
    </source>
</reference>
<dbReference type="InterPro" id="IPR051396">
    <property type="entry name" value="Bact_Antivir_Def_Nuclease"/>
</dbReference>
<dbReference type="InterPro" id="IPR014592">
    <property type="entry name" value="P-loop_UCP034888"/>
</dbReference>
<organism evidence="3 4">
    <name type="scientific">Desulfovibrio litoralis DSM 11393</name>
    <dbReference type="NCBI Taxonomy" id="1121455"/>
    <lineage>
        <taxon>Bacteria</taxon>
        <taxon>Pseudomonadati</taxon>
        <taxon>Thermodesulfobacteriota</taxon>
        <taxon>Desulfovibrionia</taxon>
        <taxon>Desulfovibrionales</taxon>
        <taxon>Desulfovibrionaceae</taxon>
        <taxon>Desulfovibrio</taxon>
    </lineage>
</organism>
<evidence type="ECO:0000259" key="2">
    <source>
        <dbReference type="Pfam" id="PF13304"/>
    </source>
</evidence>
<dbReference type="PIRSF" id="PIRSF034888">
    <property type="entry name" value="P-loop_UCP034888"/>
    <property type="match status" value="1"/>
</dbReference>
<feature type="domain" description="DUF3696" evidence="1">
    <location>
        <begin position="310"/>
        <end position="360"/>
    </location>
</feature>
<dbReference type="InterPro" id="IPR027417">
    <property type="entry name" value="P-loop_NTPase"/>
</dbReference>
<evidence type="ECO:0000313" key="3">
    <source>
        <dbReference type="EMBL" id="SHN71693.1"/>
    </source>
</evidence>
<evidence type="ECO:0000259" key="1">
    <source>
        <dbReference type="Pfam" id="PF12476"/>
    </source>
</evidence>
<feature type="domain" description="ATPase AAA-type core" evidence="2">
    <location>
        <begin position="23"/>
        <end position="297"/>
    </location>
</feature>
<dbReference type="STRING" id="1121455.SAMN02745728_02229"/>
<protein>
    <submittedName>
        <fullName evidence="3">Predicted ATPase</fullName>
    </submittedName>
</protein>
<dbReference type="Pfam" id="PF12476">
    <property type="entry name" value="DUF3696"/>
    <property type="match status" value="1"/>
</dbReference>
<dbReference type="RefSeq" id="WP_072697904.1">
    <property type="nucleotide sequence ID" value="NZ_FRDI01000015.1"/>
</dbReference>
<dbReference type="PANTHER" id="PTHR43581">
    <property type="entry name" value="ATP/GTP PHOSPHATASE"/>
    <property type="match status" value="1"/>
</dbReference>
<dbReference type="Proteomes" id="UP000186469">
    <property type="component" value="Unassembled WGS sequence"/>
</dbReference>
<name>A0A1M7TM38_9BACT</name>
<accession>A0A1M7TM38</accession>
<dbReference type="EMBL" id="FRDI01000015">
    <property type="protein sequence ID" value="SHN71693.1"/>
    <property type="molecule type" value="Genomic_DNA"/>
</dbReference>
<dbReference type="SUPFAM" id="SSF52540">
    <property type="entry name" value="P-loop containing nucleoside triphosphate hydrolases"/>
    <property type="match status" value="1"/>
</dbReference>
<gene>
    <name evidence="3" type="ORF">SAMN02745728_02229</name>
</gene>
<dbReference type="GO" id="GO:0005524">
    <property type="term" value="F:ATP binding"/>
    <property type="evidence" value="ECO:0007669"/>
    <property type="project" value="InterPro"/>
</dbReference>
<dbReference type="Gene3D" id="3.40.50.300">
    <property type="entry name" value="P-loop containing nucleotide triphosphate hydrolases"/>
    <property type="match status" value="1"/>
</dbReference>
<dbReference type="Pfam" id="PF13304">
    <property type="entry name" value="AAA_21"/>
    <property type="match status" value="1"/>
</dbReference>
<dbReference type="InterPro" id="IPR003959">
    <property type="entry name" value="ATPase_AAA_core"/>
</dbReference>
<proteinExistence type="predicted"/>
<evidence type="ECO:0000313" key="4">
    <source>
        <dbReference type="Proteomes" id="UP000186469"/>
    </source>
</evidence>
<dbReference type="GO" id="GO:0016887">
    <property type="term" value="F:ATP hydrolysis activity"/>
    <property type="evidence" value="ECO:0007669"/>
    <property type="project" value="InterPro"/>
</dbReference>
<dbReference type="PANTHER" id="PTHR43581:SF2">
    <property type="entry name" value="EXCINUCLEASE ATPASE SUBUNIT"/>
    <property type="match status" value="1"/>
</dbReference>